<protein>
    <submittedName>
        <fullName evidence="2">Uncharacterized protein</fullName>
    </submittedName>
</protein>
<gene>
    <name evidence="2" type="ORF">ElyMa_002383800</name>
</gene>
<dbReference type="Proteomes" id="UP000762676">
    <property type="component" value="Unassembled WGS sequence"/>
</dbReference>
<keyword evidence="3" id="KW-1185">Reference proteome</keyword>
<dbReference type="AlphaFoldDB" id="A0AAV4GDA0"/>
<evidence type="ECO:0000256" key="1">
    <source>
        <dbReference type="SAM" id="SignalP"/>
    </source>
</evidence>
<accession>A0AAV4GDA0</accession>
<organism evidence="2 3">
    <name type="scientific">Elysia marginata</name>
    <dbReference type="NCBI Taxonomy" id="1093978"/>
    <lineage>
        <taxon>Eukaryota</taxon>
        <taxon>Metazoa</taxon>
        <taxon>Spiralia</taxon>
        <taxon>Lophotrochozoa</taxon>
        <taxon>Mollusca</taxon>
        <taxon>Gastropoda</taxon>
        <taxon>Heterobranchia</taxon>
        <taxon>Euthyneura</taxon>
        <taxon>Panpulmonata</taxon>
        <taxon>Sacoglossa</taxon>
        <taxon>Placobranchoidea</taxon>
        <taxon>Plakobranchidae</taxon>
        <taxon>Elysia</taxon>
    </lineage>
</organism>
<keyword evidence="1" id="KW-0732">Signal</keyword>
<sequence length="95" mass="10730">MKTALLLCLAVAVFTAAAFADDCIKHVRGEPGTPCKGKRFVRNWRTKTTFCCQSENLYVVMQRQNGAFACSCVSRDEVRPEKNVSPRCKVRYYST</sequence>
<reference evidence="2 3" key="1">
    <citation type="journal article" date="2021" name="Elife">
        <title>Chloroplast acquisition without the gene transfer in kleptoplastic sea slugs, Plakobranchus ocellatus.</title>
        <authorList>
            <person name="Maeda T."/>
            <person name="Takahashi S."/>
            <person name="Yoshida T."/>
            <person name="Shimamura S."/>
            <person name="Takaki Y."/>
            <person name="Nagai Y."/>
            <person name="Toyoda A."/>
            <person name="Suzuki Y."/>
            <person name="Arimoto A."/>
            <person name="Ishii H."/>
            <person name="Satoh N."/>
            <person name="Nishiyama T."/>
            <person name="Hasebe M."/>
            <person name="Maruyama T."/>
            <person name="Minagawa J."/>
            <person name="Obokata J."/>
            <person name="Shigenobu S."/>
        </authorList>
    </citation>
    <scope>NUCLEOTIDE SEQUENCE [LARGE SCALE GENOMIC DNA]</scope>
</reference>
<comment type="caution">
    <text evidence="2">The sequence shown here is derived from an EMBL/GenBank/DDBJ whole genome shotgun (WGS) entry which is preliminary data.</text>
</comment>
<feature type="signal peptide" evidence="1">
    <location>
        <begin position="1"/>
        <end position="20"/>
    </location>
</feature>
<evidence type="ECO:0000313" key="3">
    <source>
        <dbReference type="Proteomes" id="UP000762676"/>
    </source>
</evidence>
<name>A0AAV4GDA0_9GAST</name>
<dbReference type="EMBL" id="BMAT01004917">
    <property type="protein sequence ID" value="GFR83189.1"/>
    <property type="molecule type" value="Genomic_DNA"/>
</dbReference>
<feature type="chain" id="PRO_5043573642" evidence="1">
    <location>
        <begin position="21"/>
        <end position="95"/>
    </location>
</feature>
<evidence type="ECO:0000313" key="2">
    <source>
        <dbReference type="EMBL" id="GFR83189.1"/>
    </source>
</evidence>
<proteinExistence type="predicted"/>